<dbReference type="PROSITE" id="PS01359">
    <property type="entry name" value="ZF_PHD_1"/>
    <property type="match status" value="1"/>
</dbReference>
<dbReference type="Pfam" id="PF20826">
    <property type="entry name" value="PHD_5"/>
    <property type="match status" value="1"/>
</dbReference>
<dbReference type="SUPFAM" id="SSF54171">
    <property type="entry name" value="DNA-binding domain"/>
    <property type="match status" value="1"/>
</dbReference>
<feature type="compositionally biased region" description="Basic and acidic residues" evidence="11">
    <location>
        <begin position="951"/>
        <end position="969"/>
    </location>
</feature>
<evidence type="ECO:0000256" key="11">
    <source>
        <dbReference type="SAM" id="MobiDB-lite"/>
    </source>
</evidence>
<evidence type="ECO:0000256" key="10">
    <source>
        <dbReference type="SAM" id="Coils"/>
    </source>
</evidence>
<keyword evidence="16" id="KW-1185">Reference proteome</keyword>
<dbReference type="InterPro" id="IPR019786">
    <property type="entry name" value="Zinc_finger_PHD-type_CS"/>
</dbReference>
<dbReference type="GO" id="GO:0003677">
    <property type="term" value="F:DNA binding"/>
    <property type="evidence" value="ECO:0007669"/>
    <property type="project" value="UniProtKB-UniRule"/>
</dbReference>
<feature type="region of interest" description="Disordered" evidence="11">
    <location>
        <begin position="951"/>
        <end position="976"/>
    </location>
</feature>
<dbReference type="Gene3D" id="6.20.210.20">
    <property type="entry name" value="THAP domain"/>
    <property type="match status" value="1"/>
</dbReference>
<dbReference type="InterPro" id="IPR016177">
    <property type="entry name" value="DNA-bd_dom_sf"/>
</dbReference>
<dbReference type="PROSITE" id="PS50982">
    <property type="entry name" value="MBD"/>
    <property type="match status" value="1"/>
</dbReference>
<keyword evidence="10" id="KW-0175">Coiled coil</keyword>
<gene>
    <name evidence="15" type="ORF">HHI36_004321</name>
</gene>
<proteinExistence type="predicted"/>
<dbReference type="PROSITE" id="PS00028">
    <property type="entry name" value="ZINC_FINGER_C2H2_1"/>
    <property type="match status" value="1"/>
</dbReference>
<dbReference type="GO" id="GO:0005694">
    <property type="term" value="C:chromosome"/>
    <property type="evidence" value="ECO:0007669"/>
    <property type="project" value="UniProtKB-ARBA"/>
</dbReference>
<evidence type="ECO:0000256" key="4">
    <source>
        <dbReference type="ARBA" id="ARBA00022771"/>
    </source>
</evidence>
<feature type="compositionally biased region" description="Polar residues" evidence="11">
    <location>
        <begin position="734"/>
        <end position="743"/>
    </location>
</feature>
<dbReference type="GO" id="GO:0005634">
    <property type="term" value="C:nucleus"/>
    <property type="evidence" value="ECO:0007669"/>
    <property type="project" value="UniProtKB-SubCell"/>
</dbReference>
<feature type="region of interest" description="Disordered" evidence="11">
    <location>
        <begin position="349"/>
        <end position="380"/>
    </location>
</feature>
<dbReference type="InterPro" id="IPR013087">
    <property type="entry name" value="Znf_C2H2_type"/>
</dbReference>
<dbReference type="SUPFAM" id="SSF63748">
    <property type="entry name" value="Tudor/PWWP/MBT"/>
    <property type="match status" value="1"/>
</dbReference>
<comment type="caution">
    <text evidence="15">The sequence shown here is derived from an EMBL/GenBank/DDBJ whole genome shotgun (WGS) entry which is preliminary data.</text>
</comment>
<dbReference type="EMBL" id="JABFTP020000144">
    <property type="protein sequence ID" value="KAL3281097.1"/>
    <property type="molecule type" value="Genomic_DNA"/>
</dbReference>
<keyword evidence="2" id="KW-0479">Metal-binding</keyword>
<evidence type="ECO:0000256" key="3">
    <source>
        <dbReference type="ARBA" id="ARBA00022737"/>
    </source>
</evidence>
<dbReference type="AlphaFoldDB" id="A0ABD2NRN3"/>
<dbReference type="Gene3D" id="3.30.890.10">
    <property type="entry name" value="Methyl-cpg-binding Protein 2, Chain A"/>
    <property type="match status" value="1"/>
</dbReference>
<dbReference type="SMART" id="SM00980">
    <property type="entry name" value="THAP"/>
    <property type="match status" value="1"/>
</dbReference>
<dbReference type="InterPro" id="IPR043449">
    <property type="entry name" value="PHF20-like"/>
</dbReference>
<dbReference type="PROSITE" id="PS50950">
    <property type="entry name" value="ZF_THAP"/>
    <property type="match status" value="1"/>
</dbReference>
<sequence>MGRKCGVEGCLSDSNRIEDVGVTFHKVPMQSEVRAKWLKVCRIPEEKKSVKVVYVCSRHFLRADFCNFKGKKYMLRQGVFPSVFPWDKSKLEAIKSEKHQNKIQMGNTNKKQVDEAKTEATSVSTSIKKEIKEEVVTKKEDIKSEPVLETKVKIEDVTSGTIDFSINNHIFALDFNNRWYPAKIVEVDEEENEVLIHFENNANEYDEWICMDSPRLRPFDSQEIVQNIEESTSADTIVNEDSEEPSTVSVIEDSKKIATQTFEVGERCLAYWSEKRKFPATVTKVMEDDMYEVLFDDGYVKCVKWSRLVKSQQHLQSSPLFDPVKSTKQERRDKKRKINVAELFGIGKRQRSENAPGSPKVRTPVVPVTEPGNKNVVEADNWVPDDSSLAEKPKDEVFEENGKWLPRWIDGHPVGIDSQIELHDGLKKSVIVPDPRLPDGWAKHLLRKYQGMMAGKWETIIVSPDGKRFRSRYDIKNYLESTKLMPYDEKIFDFSMYKQRQRKSTPNTEAKKQAELKAAEVKVAEIKQVEIETPVPEISKEEENLLKIPIIDDAYKCPIEGCGKNFRKENLAQMHVKHYHPEYSRFLDTTPNVADLAYARTVGDSLDKSPVPAKPSRPKNTTPKMNQNAPPSPCPIPETENHSQSPVTSKTKDAEIIKLLNTKPYDSRSEGEPLPSGLPPNMYPDIKLKDLLSKSEGIPKRDDINLRTLSITRPPAGIKTLLPVRKAENKTEENLITPTQDTIPKTKSKNSGKRKKVLQEHTESSKPKEIKEEVSESSPAPPTEPSAQAEISNVIMEGGELIKIVRMKQEEIINCTCGYMEEDGLMIQCELCLCWQHAYCNNIQKESEVPDKYVCYICQHPLRQRNSRKFYHDQDWMKMGVLPVGSYHTKDEEVLQKRFERLKKSHDISGGLMELQEFVNTLKVKLKIAEAKNHPKLYLWSKPWEKLPLPEKLDEKNDDKVKDETAEEKLENEDENQLNKDLKSMIESNPQVPIIPQPEAAIETADCRLNLLDHILHSQNLVMERLDNFEKELDDLEENCSSLEKDENYPRTRQTLQMLMRDLGKLEELSQNTSI</sequence>
<dbReference type="InterPro" id="IPR006612">
    <property type="entry name" value="THAP_Znf"/>
</dbReference>
<dbReference type="SMART" id="SM00391">
    <property type="entry name" value="MBD"/>
    <property type="match status" value="1"/>
</dbReference>
<feature type="region of interest" description="Disordered" evidence="11">
    <location>
        <begin position="604"/>
        <end position="681"/>
    </location>
</feature>
<organism evidence="15 16">
    <name type="scientific">Cryptolaemus montrouzieri</name>
    <dbReference type="NCBI Taxonomy" id="559131"/>
    <lineage>
        <taxon>Eukaryota</taxon>
        <taxon>Metazoa</taxon>
        <taxon>Ecdysozoa</taxon>
        <taxon>Arthropoda</taxon>
        <taxon>Hexapoda</taxon>
        <taxon>Insecta</taxon>
        <taxon>Pterygota</taxon>
        <taxon>Neoptera</taxon>
        <taxon>Endopterygota</taxon>
        <taxon>Coleoptera</taxon>
        <taxon>Polyphaga</taxon>
        <taxon>Cucujiformia</taxon>
        <taxon>Coccinelloidea</taxon>
        <taxon>Coccinellidae</taxon>
        <taxon>Scymninae</taxon>
        <taxon>Scymnini</taxon>
        <taxon>Cryptolaemus</taxon>
    </lineage>
</organism>
<reference evidence="15 16" key="1">
    <citation type="journal article" date="2021" name="BMC Biol.">
        <title>Horizontally acquired antibacterial genes associated with adaptive radiation of ladybird beetles.</title>
        <authorList>
            <person name="Li H.S."/>
            <person name="Tang X.F."/>
            <person name="Huang Y.H."/>
            <person name="Xu Z.Y."/>
            <person name="Chen M.L."/>
            <person name="Du X.Y."/>
            <person name="Qiu B.Y."/>
            <person name="Chen P.T."/>
            <person name="Zhang W."/>
            <person name="Slipinski A."/>
            <person name="Escalona H.E."/>
            <person name="Waterhouse R.M."/>
            <person name="Zwick A."/>
            <person name="Pang H."/>
        </authorList>
    </citation>
    <scope>NUCLEOTIDE SEQUENCE [LARGE SCALE GENOMIC DNA]</scope>
    <source>
        <strain evidence="15">SYSU2018</strain>
    </source>
</reference>
<dbReference type="Gene3D" id="2.30.30.140">
    <property type="match status" value="2"/>
</dbReference>
<evidence type="ECO:0000259" key="14">
    <source>
        <dbReference type="PROSITE" id="PS50982"/>
    </source>
</evidence>
<keyword evidence="6 9" id="KW-0238">DNA-binding</keyword>
<evidence type="ECO:0000256" key="7">
    <source>
        <dbReference type="ARBA" id="ARBA00023242"/>
    </source>
</evidence>
<evidence type="ECO:0000256" key="9">
    <source>
        <dbReference type="PROSITE-ProRule" id="PRU00309"/>
    </source>
</evidence>
<feature type="domain" description="MBD" evidence="14">
    <location>
        <begin position="427"/>
        <end position="499"/>
    </location>
</feature>
<dbReference type="InterPro" id="IPR013083">
    <property type="entry name" value="Znf_RING/FYVE/PHD"/>
</dbReference>
<name>A0ABD2NRN3_9CUCU</name>
<comment type="subcellular location">
    <subcellularLocation>
        <location evidence="1">Nucleus</location>
    </subcellularLocation>
</comment>
<feature type="region of interest" description="Disordered" evidence="11">
    <location>
        <begin position="729"/>
        <end position="789"/>
    </location>
</feature>
<dbReference type="SMART" id="SM00333">
    <property type="entry name" value="TUDOR"/>
    <property type="match status" value="2"/>
</dbReference>
<evidence type="ECO:0000313" key="16">
    <source>
        <dbReference type="Proteomes" id="UP001516400"/>
    </source>
</evidence>
<dbReference type="InterPro" id="IPR016197">
    <property type="entry name" value="Chromo-like_dom_sf"/>
</dbReference>
<evidence type="ECO:0000256" key="1">
    <source>
        <dbReference type="ARBA" id="ARBA00004123"/>
    </source>
</evidence>
<feature type="compositionally biased region" description="Polar residues" evidence="11">
    <location>
        <begin position="618"/>
        <end position="629"/>
    </location>
</feature>
<feature type="domain" description="C2H2-type" evidence="12">
    <location>
        <begin position="555"/>
        <end position="580"/>
    </location>
</feature>
<dbReference type="SUPFAM" id="SSF57903">
    <property type="entry name" value="FYVE/PHD zinc finger"/>
    <property type="match status" value="1"/>
</dbReference>
<dbReference type="PANTHER" id="PTHR15856">
    <property type="entry name" value="PHD FINGER PROTEIN 20-RELATED"/>
    <property type="match status" value="1"/>
</dbReference>
<dbReference type="InterPro" id="IPR011011">
    <property type="entry name" value="Znf_FYVE_PHD"/>
</dbReference>
<dbReference type="Gene3D" id="3.30.40.10">
    <property type="entry name" value="Zinc/RING finger domain, C3HC4 (zinc finger)"/>
    <property type="match status" value="1"/>
</dbReference>
<evidence type="ECO:0000259" key="13">
    <source>
        <dbReference type="PROSITE" id="PS50950"/>
    </source>
</evidence>
<dbReference type="Proteomes" id="UP001516400">
    <property type="component" value="Unassembled WGS sequence"/>
</dbReference>
<dbReference type="CDD" id="cd20104">
    <property type="entry name" value="MBT_PHF20L1-like"/>
    <property type="match status" value="1"/>
</dbReference>
<protein>
    <submittedName>
        <fullName evidence="15">Uncharacterized protein</fullName>
    </submittedName>
</protein>
<dbReference type="PANTHER" id="PTHR15856:SF51">
    <property type="entry name" value="MBD-R2"/>
    <property type="match status" value="1"/>
</dbReference>
<dbReference type="InterPro" id="IPR001739">
    <property type="entry name" value="Methyl_CpG_DNA-bd"/>
</dbReference>
<dbReference type="InterPro" id="IPR002999">
    <property type="entry name" value="Tudor"/>
</dbReference>
<evidence type="ECO:0000256" key="8">
    <source>
        <dbReference type="PROSITE-ProRule" id="PRU00042"/>
    </source>
</evidence>
<feature type="compositionally biased region" description="Basic and acidic residues" evidence="11">
    <location>
        <begin position="757"/>
        <end position="774"/>
    </location>
</feature>
<feature type="coiled-coil region" evidence="10">
    <location>
        <begin position="1019"/>
        <end position="1046"/>
    </location>
</feature>
<dbReference type="SUPFAM" id="SSF54160">
    <property type="entry name" value="Chromo domain-like"/>
    <property type="match status" value="1"/>
</dbReference>
<keyword evidence="7" id="KW-0539">Nucleus</keyword>
<dbReference type="SUPFAM" id="SSF57716">
    <property type="entry name" value="Glucocorticoid receptor-like (DNA-binding domain)"/>
    <property type="match status" value="1"/>
</dbReference>
<keyword evidence="5" id="KW-0862">Zinc</keyword>
<evidence type="ECO:0000256" key="5">
    <source>
        <dbReference type="ARBA" id="ARBA00022833"/>
    </source>
</evidence>
<dbReference type="GO" id="GO:0008270">
    <property type="term" value="F:zinc ion binding"/>
    <property type="evidence" value="ECO:0007669"/>
    <property type="project" value="UniProtKB-KW"/>
</dbReference>
<evidence type="ECO:0000256" key="2">
    <source>
        <dbReference type="ARBA" id="ARBA00022723"/>
    </source>
</evidence>
<feature type="domain" description="THAP-type" evidence="13">
    <location>
        <begin position="1"/>
        <end position="84"/>
    </location>
</feature>
<keyword evidence="3" id="KW-0677">Repeat</keyword>
<dbReference type="SMART" id="SM00692">
    <property type="entry name" value="DM3"/>
    <property type="match status" value="1"/>
</dbReference>
<evidence type="ECO:0000256" key="6">
    <source>
        <dbReference type="ARBA" id="ARBA00023125"/>
    </source>
</evidence>
<dbReference type="Pfam" id="PF05485">
    <property type="entry name" value="THAP"/>
    <property type="match status" value="1"/>
</dbReference>
<dbReference type="CDD" id="cd20386">
    <property type="entry name" value="Tudor_PHF20-like"/>
    <property type="match status" value="1"/>
</dbReference>
<evidence type="ECO:0000259" key="12">
    <source>
        <dbReference type="PROSITE" id="PS50157"/>
    </source>
</evidence>
<keyword evidence="4 8" id="KW-0863">Zinc-finger</keyword>
<dbReference type="Pfam" id="PF01429">
    <property type="entry name" value="MBD"/>
    <property type="match status" value="1"/>
</dbReference>
<accession>A0ABD2NRN3</accession>
<evidence type="ECO:0000313" key="15">
    <source>
        <dbReference type="EMBL" id="KAL3281097.1"/>
    </source>
</evidence>
<feature type="compositionally biased region" description="Basic residues" evidence="11">
    <location>
        <begin position="746"/>
        <end position="756"/>
    </location>
</feature>
<dbReference type="InterPro" id="IPR038441">
    <property type="entry name" value="THAP_Znf_sf"/>
</dbReference>
<dbReference type="PROSITE" id="PS50157">
    <property type="entry name" value="ZINC_FINGER_C2H2_2"/>
    <property type="match status" value="1"/>
</dbReference>